<feature type="region of interest" description="Disordered" evidence="1">
    <location>
        <begin position="40"/>
        <end position="83"/>
    </location>
</feature>
<keyword evidence="3" id="KW-1185">Reference proteome</keyword>
<sequence>MKQRVVLADKVVGISLKPHCATDRRNHRIISKETDTWVKGSSCHQTSQAGDKQRQASREDDWLTGVNGGASGNQREPPAGRNDACLASSPPIFSGALWDMFFSPLMVAVGLKGEWGGGGGRAVMVMGPEQMKEDGRKAREMGVGCQKYWSEWGGMNVQDAGG</sequence>
<protein>
    <submittedName>
        <fullName evidence="2">Uncharacterized protein</fullName>
    </submittedName>
</protein>
<dbReference type="Proteomes" id="UP000762676">
    <property type="component" value="Unassembled WGS sequence"/>
</dbReference>
<organism evidence="2 3">
    <name type="scientific">Elysia marginata</name>
    <dbReference type="NCBI Taxonomy" id="1093978"/>
    <lineage>
        <taxon>Eukaryota</taxon>
        <taxon>Metazoa</taxon>
        <taxon>Spiralia</taxon>
        <taxon>Lophotrochozoa</taxon>
        <taxon>Mollusca</taxon>
        <taxon>Gastropoda</taxon>
        <taxon>Heterobranchia</taxon>
        <taxon>Euthyneura</taxon>
        <taxon>Panpulmonata</taxon>
        <taxon>Sacoglossa</taxon>
        <taxon>Placobranchoidea</taxon>
        <taxon>Plakobranchidae</taxon>
        <taxon>Elysia</taxon>
    </lineage>
</organism>
<name>A0AAV4FYH3_9GAST</name>
<evidence type="ECO:0000313" key="2">
    <source>
        <dbReference type="EMBL" id="GFR78402.1"/>
    </source>
</evidence>
<proteinExistence type="predicted"/>
<comment type="caution">
    <text evidence="2">The sequence shown here is derived from an EMBL/GenBank/DDBJ whole genome shotgun (WGS) entry which is preliminary data.</text>
</comment>
<evidence type="ECO:0000313" key="3">
    <source>
        <dbReference type="Proteomes" id="UP000762676"/>
    </source>
</evidence>
<accession>A0AAV4FYH3</accession>
<reference evidence="2 3" key="1">
    <citation type="journal article" date="2021" name="Elife">
        <title>Chloroplast acquisition without the gene transfer in kleptoplastic sea slugs, Plakobranchus ocellatus.</title>
        <authorList>
            <person name="Maeda T."/>
            <person name="Takahashi S."/>
            <person name="Yoshida T."/>
            <person name="Shimamura S."/>
            <person name="Takaki Y."/>
            <person name="Nagai Y."/>
            <person name="Toyoda A."/>
            <person name="Suzuki Y."/>
            <person name="Arimoto A."/>
            <person name="Ishii H."/>
            <person name="Satoh N."/>
            <person name="Nishiyama T."/>
            <person name="Hasebe M."/>
            <person name="Maruyama T."/>
            <person name="Minagawa J."/>
            <person name="Obokata J."/>
            <person name="Shigenobu S."/>
        </authorList>
    </citation>
    <scope>NUCLEOTIDE SEQUENCE [LARGE SCALE GENOMIC DNA]</scope>
</reference>
<dbReference type="EMBL" id="BMAT01004696">
    <property type="protein sequence ID" value="GFR78402.1"/>
    <property type="molecule type" value="Genomic_DNA"/>
</dbReference>
<gene>
    <name evidence="2" type="ORF">ElyMa_002261400</name>
</gene>
<dbReference type="AlphaFoldDB" id="A0AAV4FYH3"/>
<feature type="compositionally biased region" description="Basic and acidic residues" evidence="1">
    <location>
        <begin position="51"/>
        <end position="61"/>
    </location>
</feature>
<evidence type="ECO:0000256" key="1">
    <source>
        <dbReference type="SAM" id="MobiDB-lite"/>
    </source>
</evidence>